<reference evidence="3" key="4">
    <citation type="journal article" date="2015" name="G3 (Bethesda)">
        <title>Genome sequences of three phytopathogenic species of the Magnaporthaceae family of fungi.</title>
        <authorList>
            <person name="Okagaki L.H."/>
            <person name="Nunes C.C."/>
            <person name="Sailsbery J."/>
            <person name="Clay B."/>
            <person name="Brown D."/>
            <person name="John T."/>
            <person name="Oh Y."/>
            <person name="Young N."/>
            <person name="Fitzgerald M."/>
            <person name="Haas B.J."/>
            <person name="Zeng Q."/>
            <person name="Young S."/>
            <person name="Adiconis X."/>
            <person name="Fan L."/>
            <person name="Levin J.Z."/>
            <person name="Mitchell T.K."/>
            <person name="Okubara P.A."/>
            <person name="Farman M.L."/>
            <person name="Kohn L.M."/>
            <person name="Birren B."/>
            <person name="Ma L.-J."/>
            <person name="Dean R.A."/>
        </authorList>
    </citation>
    <scope>NUCLEOTIDE SEQUENCE</scope>
    <source>
        <strain evidence="3">ATCC 64411 / 73-15</strain>
    </source>
</reference>
<name>A0A0C4DT38_MAGP6</name>
<dbReference type="EMBL" id="GL876967">
    <property type="protein sequence ID" value="KLU84047.1"/>
    <property type="molecule type" value="Genomic_DNA"/>
</dbReference>
<keyword evidence="4" id="KW-1185">Reference proteome</keyword>
<reference evidence="4" key="1">
    <citation type="submission" date="2010-05" db="EMBL/GenBank/DDBJ databases">
        <title>The genome sequence of Magnaporthe poae strain ATCC 64411.</title>
        <authorList>
            <person name="Ma L.-J."/>
            <person name="Dead R."/>
            <person name="Young S."/>
            <person name="Zeng Q."/>
            <person name="Koehrsen M."/>
            <person name="Alvarado L."/>
            <person name="Berlin A."/>
            <person name="Chapman S.B."/>
            <person name="Chen Z."/>
            <person name="Freedman E."/>
            <person name="Gellesch M."/>
            <person name="Goldberg J."/>
            <person name="Griggs A."/>
            <person name="Gujja S."/>
            <person name="Heilman E.R."/>
            <person name="Heiman D."/>
            <person name="Hepburn T."/>
            <person name="Howarth C."/>
            <person name="Jen D."/>
            <person name="Larson L."/>
            <person name="Mehta T."/>
            <person name="Neiman D."/>
            <person name="Pearson M."/>
            <person name="Roberts A."/>
            <person name="Saif S."/>
            <person name="Shea T."/>
            <person name="Shenoy N."/>
            <person name="Sisk P."/>
            <person name="Stolte C."/>
            <person name="Sykes S."/>
            <person name="Walk T."/>
            <person name="White J."/>
            <person name="Yandava C."/>
            <person name="Haas B."/>
            <person name="Nusbaum C."/>
            <person name="Birren B."/>
        </authorList>
    </citation>
    <scope>NUCLEOTIDE SEQUENCE [LARGE SCALE GENOMIC DNA]</scope>
    <source>
        <strain evidence="4">ATCC 64411 / 73-15</strain>
    </source>
</reference>
<dbReference type="VEuPathDB" id="FungiDB:MAPG_03093"/>
<feature type="region of interest" description="Disordered" evidence="1">
    <location>
        <begin position="17"/>
        <end position="45"/>
    </location>
</feature>
<sequence length="174" mass="18263">MSGKEGKYEYFIGARLNPSTKGYSAGASEPQDRGPLPLPHPWSQAQSGLIGRSELSSLIILLHAQDEAQSLHKMSCTSPPQGLSSDPGGYVQNVLSPDFQPAPVLAEAGVAMPSSQPSNGPRPPPPSLGKDVFVGIVDTRGGQAGEENVLVKLIIQGPSSRRGESDHMQMVGPI</sequence>
<evidence type="ECO:0000256" key="1">
    <source>
        <dbReference type="SAM" id="MobiDB-lite"/>
    </source>
</evidence>
<reference evidence="2" key="2">
    <citation type="submission" date="2010-05" db="EMBL/GenBank/DDBJ databases">
        <title>The Genome Sequence of Magnaporthe poae strain ATCC 64411.</title>
        <authorList>
            <consortium name="The Broad Institute Genome Sequencing Platform"/>
            <consortium name="Broad Institute Genome Sequencing Center for Infectious Disease"/>
            <person name="Ma L.-J."/>
            <person name="Dead R."/>
            <person name="Young S."/>
            <person name="Zeng Q."/>
            <person name="Koehrsen M."/>
            <person name="Alvarado L."/>
            <person name="Berlin A."/>
            <person name="Chapman S.B."/>
            <person name="Chen Z."/>
            <person name="Freedman E."/>
            <person name="Gellesch M."/>
            <person name="Goldberg J."/>
            <person name="Griggs A."/>
            <person name="Gujja S."/>
            <person name="Heilman E.R."/>
            <person name="Heiman D."/>
            <person name="Hepburn T."/>
            <person name="Howarth C."/>
            <person name="Jen D."/>
            <person name="Larson L."/>
            <person name="Mehta T."/>
            <person name="Neiman D."/>
            <person name="Pearson M."/>
            <person name="Roberts A."/>
            <person name="Saif S."/>
            <person name="Shea T."/>
            <person name="Shenoy N."/>
            <person name="Sisk P."/>
            <person name="Stolte C."/>
            <person name="Sykes S."/>
            <person name="Walk T."/>
            <person name="White J."/>
            <person name="Yandava C."/>
            <person name="Haas B."/>
            <person name="Nusbaum C."/>
            <person name="Birren B."/>
        </authorList>
    </citation>
    <scope>NUCLEOTIDE SEQUENCE</scope>
    <source>
        <strain evidence="2">ATCC 64411</strain>
    </source>
</reference>
<dbReference type="EMBL" id="ADBL01000755">
    <property type="status" value="NOT_ANNOTATED_CDS"/>
    <property type="molecule type" value="Genomic_DNA"/>
</dbReference>
<gene>
    <name evidence="2" type="ORF">MAPG_03093</name>
</gene>
<reference evidence="2" key="3">
    <citation type="submission" date="2011-03" db="EMBL/GenBank/DDBJ databases">
        <title>Annotation of Magnaporthe poae ATCC 64411.</title>
        <authorList>
            <person name="Ma L.-J."/>
            <person name="Dead R."/>
            <person name="Young S.K."/>
            <person name="Zeng Q."/>
            <person name="Gargeya S."/>
            <person name="Fitzgerald M."/>
            <person name="Haas B."/>
            <person name="Abouelleil A."/>
            <person name="Alvarado L."/>
            <person name="Arachchi H.M."/>
            <person name="Berlin A."/>
            <person name="Brown A."/>
            <person name="Chapman S.B."/>
            <person name="Chen Z."/>
            <person name="Dunbar C."/>
            <person name="Freedman E."/>
            <person name="Gearin G."/>
            <person name="Gellesch M."/>
            <person name="Goldberg J."/>
            <person name="Griggs A."/>
            <person name="Gujja S."/>
            <person name="Heiman D."/>
            <person name="Howarth C."/>
            <person name="Larson L."/>
            <person name="Lui A."/>
            <person name="MacDonald P.J.P."/>
            <person name="Mehta T."/>
            <person name="Montmayeur A."/>
            <person name="Murphy C."/>
            <person name="Neiman D."/>
            <person name="Pearson M."/>
            <person name="Priest M."/>
            <person name="Roberts A."/>
            <person name="Saif S."/>
            <person name="Shea T."/>
            <person name="Shenoy N."/>
            <person name="Sisk P."/>
            <person name="Stolte C."/>
            <person name="Sykes S."/>
            <person name="Yandava C."/>
            <person name="Wortman J."/>
            <person name="Nusbaum C."/>
            <person name="Birren B."/>
        </authorList>
    </citation>
    <scope>NUCLEOTIDE SEQUENCE</scope>
    <source>
        <strain evidence="2">ATCC 64411</strain>
    </source>
</reference>
<evidence type="ECO:0000313" key="3">
    <source>
        <dbReference type="EnsemblFungi" id="MAPG_03093T0"/>
    </source>
</evidence>
<accession>A0A0C4DT38</accession>
<dbReference type="Proteomes" id="UP000011715">
    <property type="component" value="Unassembled WGS sequence"/>
</dbReference>
<reference evidence="3" key="5">
    <citation type="submission" date="2015-06" db="UniProtKB">
        <authorList>
            <consortium name="EnsemblFungi"/>
        </authorList>
    </citation>
    <scope>IDENTIFICATION</scope>
    <source>
        <strain evidence="3">ATCC 64411</strain>
    </source>
</reference>
<protein>
    <submittedName>
        <fullName evidence="2 3">Uncharacterized protein</fullName>
    </submittedName>
</protein>
<feature type="compositionally biased region" description="Polar residues" evidence="1">
    <location>
        <begin position="75"/>
        <end position="84"/>
    </location>
</feature>
<proteinExistence type="predicted"/>
<evidence type="ECO:0000313" key="2">
    <source>
        <dbReference type="EMBL" id="KLU84047.1"/>
    </source>
</evidence>
<feature type="region of interest" description="Disordered" evidence="1">
    <location>
        <begin position="72"/>
        <end position="96"/>
    </location>
</feature>
<feature type="region of interest" description="Disordered" evidence="1">
    <location>
        <begin position="111"/>
        <end position="132"/>
    </location>
</feature>
<dbReference type="AlphaFoldDB" id="A0A0C4DT38"/>
<dbReference type="EnsemblFungi" id="MAPG_03093T0">
    <property type="protein sequence ID" value="MAPG_03093T0"/>
    <property type="gene ID" value="MAPG_03093"/>
</dbReference>
<evidence type="ECO:0000313" key="4">
    <source>
        <dbReference type="Proteomes" id="UP000011715"/>
    </source>
</evidence>
<organism evidence="3 4">
    <name type="scientific">Magnaporthiopsis poae (strain ATCC 64411 / 73-15)</name>
    <name type="common">Kentucky bluegrass fungus</name>
    <name type="synonym">Magnaporthe poae</name>
    <dbReference type="NCBI Taxonomy" id="644358"/>
    <lineage>
        <taxon>Eukaryota</taxon>
        <taxon>Fungi</taxon>
        <taxon>Dikarya</taxon>
        <taxon>Ascomycota</taxon>
        <taxon>Pezizomycotina</taxon>
        <taxon>Sordariomycetes</taxon>
        <taxon>Sordariomycetidae</taxon>
        <taxon>Magnaporthales</taxon>
        <taxon>Magnaporthaceae</taxon>
        <taxon>Magnaporthiopsis</taxon>
    </lineage>
</organism>